<gene>
    <name evidence="2" type="ORF">IW16_09215</name>
</gene>
<dbReference type="InterPro" id="IPR036365">
    <property type="entry name" value="PGBD-like_sf"/>
</dbReference>
<organism evidence="2 3">
    <name type="scientific">Chryseobacterium vrystaatense</name>
    <dbReference type="NCBI Taxonomy" id="307480"/>
    <lineage>
        <taxon>Bacteria</taxon>
        <taxon>Pseudomonadati</taxon>
        <taxon>Bacteroidota</taxon>
        <taxon>Flavobacteriia</taxon>
        <taxon>Flavobacteriales</taxon>
        <taxon>Weeksellaceae</taxon>
        <taxon>Chryseobacterium group</taxon>
        <taxon>Chryseobacterium</taxon>
    </lineage>
</organism>
<name>A0ABR4UQJ1_9FLAO</name>
<evidence type="ECO:0000313" key="3">
    <source>
        <dbReference type="Proteomes" id="UP000028719"/>
    </source>
</evidence>
<evidence type="ECO:0000313" key="2">
    <source>
        <dbReference type="EMBL" id="KFF27392.1"/>
    </source>
</evidence>
<dbReference type="SUPFAM" id="SSF47090">
    <property type="entry name" value="PGBD-like"/>
    <property type="match status" value="1"/>
</dbReference>
<dbReference type="EMBL" id="JPRI01000002">
    <property type="protein sequence ID" value="KFF27392.1"/>
    <property type="molecule type" value="Genomic_DNA"/>
</dbReference>
<reference evidence="2 3" key="1">
    <citation type="submission" date="2014-07" db="EMBL/GenBank/DDBJ databases">
        <title>Genome of Chryseobacterium vrystaatense LMG 22846.</title>
        <authorList>
            <person name="Pipes S.E."/>
            <person name="Stropko S.J."/>
            <person name="Newman J.D."/>
        </authorList>
    </citation>
    <scope>NUCLEOTIDE SEQUENCE [LARGE SCALE GENOMIC DNA]</scope>
    <source>
        <strain evidence="2 3">LMG 22846</strain>
    </source>
</reference>
<sequence>MYYLGSRILFKGLEGSDVEELQKKLKKLGYDIIVSGYFGDKTEKAVINFQQNNELKPDGRVGSKTIEIINIKL</sequence>
<evidence type="ECO:0000259" key="1">
    <source>
        <dbReference type="Pfam" id="PF01471"/>
    </source>
</evidence>
<keyword evidence="3" id="KW-1185">Reference proteome</keyword>
<dbReference type="Gene3D" id="1.10.101.10">
    <property type="entry name" value="PGBD-like superfamily/PGBD"/>
    <property type="match status" value="1"/>
</dbReference>
<dbReference type="InterPro" id="IPR036366">
    <property type="entry name" value="PGBDSf"/>
</dbReference>
<comment type="caution">
    <text evidence="2">The sequence shown here is derived from an EMBL/GenBank/DDBJ whole genome shotgun (WGS) entry which is preliminary data.</text>
</comment>
<protein>
    <recommendedName>
        <fullName evidence="1">Peptidoglycan binding-like domain-containing protein</fullName>
    </recommendedName>
</protein>
<feature type="domain" description="Peptidoglycan binding-like" evidence="1">
    <location>
        <begin position="15"/>
        <end position="68"/>
    </location>
</feature>
<dbReference type="InterPro" id="IPR002477">
    <property type="entry name" value="Peptidoglycan-bd-like"/>
</dbReference>
<dbReference type="Pfam" id="PF01471">
    <property type="entry name" value="PG_binding_1"/>
    <property type="match status" value="1"/>
</dbReference>
<dbReference type="Proteomes" id="UP000028719">
    <property type="component" value="Unassembled WGS sequence"/>
</dbReference>
<accession>A0ABR4UQJ1</accession>
<proteinExistence type="predicted"/>